<evidence type="ECO:0000256" key="5">
    <source>
        <dbReference type="ARBA" id="ARBA00022882"/>
    </source>
</evidence>
<dbReference type="PANTHER" id="PTHR46480">
    <property type="entry name" value="F20B24.22"/>
    <property type="match status" value="1"/>
</dbReference>
<keyword evidence="7" id="KW-0406">Ion transport</keyword>
<dbReference type="InterPro" id="IPR027359">
    <property type="entry name" value="Volt_channel_dom_sf"/>
</dbReference>
<name>A0AAV4DQ30_9GAST</name>
<keyword evidence="9" id="KW-0407">Ion channel</keyword>
<keyword evidence="5" id="KW-0851">Voltage-gated channel</keyword>
<evidence type="ECO:0000256" key="3">
    <source>
        <dbReference type="ARBA" id="ARBA00022475"/>
    </source>
</evidence>
<reference evidence="11 12" key="1">
    <citation type="journal article" date="2021" name="Elife">
        <title>Chloroplast acquisition without the gene transfer in kleptoplastic sea slugs, Plakobranchus ocellatus.</title>
        <authorList>
            <person name="Maeda T."/>
            <person name="Takahashi S."/>
            <person name="Yoshida T."/>
            <person name="Shimamura S."/>
            <person name="Takaki Y."/>
            <person name="Nagai Y."/>
            <person name="Toyoda A."/>
            <person name="Suzuki Y."/>
            <person name="Arimoto A."/>
            <person name="Ishii H."/>
            <person name="Satoh N."/>
            <person name="Nishiyama T."/>
            <person name="Hasebe M."/>
            <person name="Maruyama T."/>
            <person name="Minagawa J."/>
            <person name="Obokata J."/>
            <person name="Shigenobu S."/>
        </authorList>
    </citation>
    <scope>NUCLEOTIDE SEQUENCE [LARGE SCALE GENOMIC DNA]</scope>
</reference>
<evidence type="ECO:0000313" key="12">
    <source>
        <dbReference type="Proteomes" id="UP000735302"/>
    </source>
</evidence>
<gene>
    <name evidence="11" type="ORF">PoB_007293300</name>
</gene>
<feature type="region of interest" description="Disordered" evidence="10">
    <location>
        <begin position="505"/>
        <end position="570"/>
    </location>
</feature>
<accession>A0AAV4DQ30</accession>
<evidence type="ECO:0000313" key="11">
    <source>
        <dbReference type="EMBL" id="GFO46428.1"/>
    </source>
</evidence>
<proteinExistence type="predicted"/>
<dbReference type="GO" id="GO:0005886">
    <property type="term" value="C:plasma membrane"/>
    <property type="evidence" value="ECO:0007669"/>
    <property type="project" value="UniProtKB-SubCell"/>
</dbReference>
<keyword evidence="8" id="KW-0472">Membrane</keyword>
<sequence length="643" mass="71161">MTTSAKENGPTLQPPEDSAAEKRSLPQQGELILSGPPQGTGACSGARTHERSVHAFLRKVGEDDDDGDDNKDDDDDDNDDNAGDGDEDDDDNAAAAADDDDDDEDDINVDYDNFFLYRVFRGLWWHIPKHGSHYTFVSQSNSISNNISVSSTNRSDSTVSSYTGVAGHNSSDQQIAQINTRVMDILDSVFHFTSLGIAAIFCAEIIFKISFLGRELISQPWQIFDIVIVALTLGVELTCHYIDLPWKGLYSLKYIVLARLWRIPFVCNMKALRVKESMEKDMEVHRNGRQKAEEKCTSLELTLSQHAEIIRQLKGTLQTFTTERDIERESITNRSMKSLTSSPLLKRNTPVATQLRRSLLRKSKKKEPSNVMETEFLSRNSVSRGQKQVSGSYNVANTVASSAMPNAVSDATDAATAYAQEESVVLGTEGVYQLQQHSLHNTRNNSMKTRLAAPRRKTRRSSTSEYIDYAKLTSVSEKRLLNESEEIPNDIIFNSHSSEPILSQGKTAKCLPSSHSNSSASDASSPSDIPGRSAQQELETWSSGGLSEDSSLNGDAGDGGEKSHRHRGRKIRRFSSCPEYAFTQRVTMTSDESALIDDRSSGDLSIHDNLGFVITDEEGLHVLAEFDGTRTYRSEEGIPMTSL</sequence>
<protein>
    <submittedName>
        <fullName evidence="11">Transmembrane protein 266</fullName>
    </submittedName>
</protein>
<dbReference type="GO" id="GO:0030171">
    <property type="term" value="F:voltage-gated proton channel activity"/>
    <property type="evidence" value="ECO:0007669"/>
    <property type="project" value="InterPro"/>
</dbReference>
<feature type="compositionally biased region" description="Polar residues" evidence="10">
    <location>
        <begin position="533"/>
        <end position="553"/>
    </location>
</feature>
<evidence type="ECO:0000256" key="9">
    <source>
        <dbReference type="ARBA" id="ARBA00023303"/>
    </source>
</evidence>
<feature type="region of interest" description="Disordered" evidence="10">
    <location>
        <begin position="1"/>
        <end position="105"/>
    </location>
</feature>
<comment type="caution">
    <text evidence="11">The sequence shown here is derived from an EMBL/GenBank/DDBJ whole genome shotgun (WGS) entry which is preliminary data.</text>
</comment>
<feature type="compositionally biased region" description="Low complexity" evidence="10">
    <location>
        <begin position="512"/>
        <end position="528"/>
    </location>
</feature>
<keyword evidence="6" id="KW-1133">Transmembrane helix</keyword>
<dbReference type="Proteomes" id="UP000735302">
    <property type="component" value="Unassembled WGS sequence"/>
</dbReference>
<keyword evidence="12" id="KW-1185">Reference proteome</keyword>
<organism evidence="11 12">
    <name type="scientific">Plakobranchus ocellatus</name>
    <dbReference type="NCBI Taxonomy" id="259542"/>
    <lineage>
        <taxon>Eukaryota</taxon>
        <taxon>Metazoa</taxon>
        <taxon>Spiralia</taxon>
        <taxon>Lophotrochozoa</taxon>
        <taxon>Mollusca</taxon>
        <taxon>Gastropoda</taxon>
        <taxon>Heterobranchia</taxon>
        <taxon>Euthyneura</taxon>
        <taxon>Panpulmonata</taxon>
        <taxon>Sacoglossa</taxon>
        <taxon>Placobranchoidea</taxon>
        <taxon>Plakobranchidae</taxon>
        <taxon>Plakobranchus</taxon>
    </lineage>
</organism>
<evidence type="ECO:0000256" key="7">
    <source>
        <dbReference type="ARBA" id="ARBA00023065"/>
    </source>
</evidence>
<evidence type="ECO:0000256" key="10">
    <source>
        <dbReference type="SAM" id="MobiDB-lite"/>
    </source>
</evidence>
<dbReference type="GO" id="GO:0034702">
    <property type="term" value="C:monoatomic ion channel complex"/>
    <property type="evidence" value="ECO:0007669"/>
    <property type="project" value="UniProtKB-KW"/>
</dbReference>
<evidence type="ECO:0000256" key="1">
    <source>
        <dbReference type="ARBA" id="ARBA00004651"/>
    </source>
</evidence>
<dbReference type="EMBL" id="BLXT01008183">
    <property type="protein sequence ID" value="GFO46428.1"/>
    <property type="molecule type" value="Genomic_DNA"/>
</dbReference>
<feature type="compositionally biased region" description="Acidic residues" evidence="10">
    <location>
        <begin position="62"/>
        <end position="105"/>
    </location>
</feature>
<evidence type="ECO:0000256" key="6">
    <source>
        <dbReference type="ARBA" id="ARBA00022989"/>
    </source>
</evidence>
<dbReference type="AlphaFoldDB" id="A0AAV4DQ30"/>
<feature type="region of interest" description="Disordered" evidence="10">
    <location>
        <begin position="443"/>
        <end position="464"/>
    </location>
</feature>
<keyword evidence="2" id="KW-0813">Transport</keyword>
<comment type="subcellular location">
    <subcellularLocation>
        <location evidence="1">Cell membrane</location>
        <topology evidence="1">Multi-pass membrane protein</topology>
    </subcellularLocation>
</comment>
<keyword evidence="3" id="KW-1003">Cell membrane</keyword>
<dbReference type="InterPro" id="IPR031846">
    <property type="entry name" value="Hvcn1"/>
</dbReference>
<dbReference type="Gene3D" id="1.20.120.350">
    <property type="entry name" value="Voltage-gated potassium channels. Chain C"/>
    <property type="match status" value="1"/>
</dbReference>
<evidence type="ECO:0000256" key="2">
    <source>
        <dbReference type="ARBA" id="ARBA00022448"/>
    </source>
</evidence>
<evidence type="ECO:0000256" key="4">
    <source>
        <dbReference type="ARBA" id="ARBA00022692"/>
    </source>
</evidence>
<dbReference type="PANTHER" id="PTHR46480:SF1">
    <property type="entry name" value="VOLTAGE-GATED HYDROGEN CHANNEL 1"/>
    <property type="match status" value="1"/>
</dbReference>
<evidence type="ECO:0000256" key="8">
    <source>
        <dbReference type="ARBA" id="ARBA00023136"/>
    </source>
</evidence>
<keyword evidence="4 11" id="KW-0812">Transmembrane</keyword>